<keyword evidence="2" id="KW-1133">Transmembrane helix</keyword>
<keyword evidence="3" id="KW-0808">Transferase</keyword>
<accession>A0A2U1L9K4</accession>
<evidence type="ECO:0000256" key="1">
    <source>
        <dbReference type="SAM" id="MobiDB-lite"/>
    </source>
</evidence>
<feature type="compositionally biased region" description="Low complexity" evidence="1">
    <location>
        <begin position="25"/>
        <end position="34"/>
    </location>
</feature>
<name>A0A2U1L9K4_ARTAN</name>
<evidence type="ECO:0000313" key="3">
    <source>
        <dbReference type="EMBL" id="PWA45683.1"/>
    </source>
</evidence>
<keyword evidence="4" id="KW-1185">Reference proteome</keyword>
<evidence type="ECO:0000313" key="4">
    <source>
        <dbReference type="Proteomes" id="UP000245207"/>
    </source>
</evidence>
<organism evidence="3 4">
    <name type="scientific">Artemisia annua</name>
    <name type="common">Sweet wormwood</name>
    <dbReference type="NCBI Taxonomy" id="35608"/>
    <lineage>
        <taxon>Eukaryota</taxon>
        <taxon>Viridiplantae</taxon>
        <taxon>Streptophyta</taxon>
        <taxon>Embryophyta</taxon>
        <taxon>Tracheophyta</taxon>
        <taxon>Spermatophyta</taxon>
        <taxon>Magnoliopsida</taxon>
        <taxon>eudicotyledons</taxon>
        <taxon>Gunneridae</taxon>
        <taxon>Pentapetalae</taxon>
        <taxon>asterids</taxon>
        <taxon>campanulids</taxon>
        <taxon>Asterales</taxon>
        <taxon>Asteraceae</taxon>
        <taxon>Asteroideae</taxon>
        <taxon>Anthemideae</taxon>
        <taxon>Artemisiinae</taxon>
        <taxon>Artemisia</taxon>
    </lineage>
</organism>
<dbReference type="GO" id="GO:0016757">
    <property type="term" value="F:glycosyltransferase activity"/>
    <property type="evidence" value="ECO:0007669"/>
    <property type="project" value="UniProtKB-KW"/>
</dbReference>
<dbReference type="InterPro" id="IPR012340">
    <property type="entry name" value="NA-bd_OB-fold"/>
</dbReference>
<keyword evidence="2" id="KW-0812">Transmembrane</keyword>
<dbReference type="STRING" id="35608.A0A2U1L9K4"/>
<keyword evidence="3" id="KW-0328">Glycosyltransferase</keyword>
<protein>
    <submittedName>
        <fullName evidence="3">GDP-fucose protein O-fucosyltransferase</fullName>
    </submittedName>
</protein>
<keyword evidence="2" id="KW-0472">Membrane</keyword>
<dbReference type="Proteomes" id="UP000245207">
    <property type="component" value="Unassembled WGS sequence"/>
</dbReference>
<feature type="region of interest" description="Disordered" evidence="1">
    <location>
        <begin position="1"/>
        <end position="46"/>
    </location>
</feature>
<dbReference type="Gene3D" id="2.40.50.140">
    <property type="entry name" value="Nucleic acid-binding proteins"/>
    <property type="match status" value="1"/>
</dbReference>
<dbReference type="EMBL" id="PKPP01010640">
    <property type="protein sequence ID" value="PWA45683.1"/>
    <property type="molecule type" value="Genomic_DNA"/>
</dbReference>
<feature type="compositionally biased region" description="Basic and acidic residues" evidence="1">
    <location>
        <begin position="35"/>
        <end position="46"/>
    </location>
</feature>
<gene>
    <name evidence="3" type="ORF">CTI12_AA515440</name>
</gene>
<evidence type="ECO:0000256" key="2">
    <source>
        <dbReference type="SAM" id="Phobius"/>
    </source>
</evidence>
<reference evidence="3 4" key="1">
    <citation type="journal article" date="2018" name="Mol. Plant">
        <title>The genome of Artemisia annua provides insight into the evolution of Asteraceae family and artemisinin biosynthesis.</title>
        <authorList>
            <person name="Shen Q."/>
            <person name="Zhang L."/>
            <person name="Liao Z."/>
            <person name="Wang S."/>
            <person name="Yan T."/>
            <person name="Shi P."/>
            <person name="Liu M."/>
            <person name="Fu X."/>
            <person name="Pan Q."/>
            <person name="Wang Y."/>
            <person name="Lv Z."/>
            <person name="Lu X."/>
            <person name="Zhang F."/>
            <person name="Jiang W."/>
            <person name="Ma Y."/>
            <person name="Chen M."/>
            <person name="Hao X."/>
            <person name="Li L."/>
            <person name="Tang Y."/>
            <person name="Lv G."/>
            <person name="Zhou Y."/>
            <person name="Sun X."/>
            <person name="Brodelius P.E."/>
            <person name="Rose J.K.C."/>
            <person name="Tang K."/>
        </authorList>
    </citation>
    <scope>NUCLEOTIDE SEQUENCE [LARGE SCALE GENOMIC DNA]</scope>
    <source>
        <strain evidence="4">cv. Huhao1</strain>
        <tissue evidence="3">Leaf</tissue>
    </source>
</reference>
<feature type="transmembrane region" description="Helical" evidence="2">
    <location>
        <begin position="73"/>
        <end position="98"/>
    </location>
</feature>
<dbReference type="AlphaFoldDB" id="A0A2U1L9K4"/>
<comment type="caution">
    <text evidence="3">The sequence shown here is derived from an EMBL/GenBank/DDBJ whole genome shotgun (WGS) entry which is preliminary data.</text>
</comment>
<dbReference type="OrthoDB" id="1931061at2759"/>
<sequence length="278" mass="30882">MAELRHSSSLGGRATPSPRKRDDVTSPLSSSSDTHLSHDDDGGRDRHPRDRFRSLFSNHFQLLDETARNNFKIFLFFVTLLAFAGLYSVYSVISHLLISAISHRDLGSRSLGKYRFQISVHTLLSANDELGVKCTLGIPTRQFLNVRSKNYGSLVSGLGKKHQIISYNFKATLKDHTGSIIVTCFSPQANSLLLPVTEVLSYVPDPDPYTLPPIIKDLEHTRHIFTVHIAPGSRRGNTKFILDHAADVPLLALPDIPTPVEETCSSTTLVQHSPEQVF</sequence>
<proteinExistence type="predicted"/>